<keyword evidence="7" id="KW-0067">ATP-binding</keyword>
<dbReference type="GO" id="GO:0004592">
    <property type="term" value="F:pantoate-beta-alanine ligase activity"/>
    <property type="evidence" value="ECO:0007669"/>
    <property type="project" value="UniProtKB-EC"/>
</dbReference>
<accession>A0A1H2YAB1</accession>
<comment type="catalytic activity">
    <reaction evidence="8">
        <text>(R)-pantoate + beta-alanine + ATP = (R)-pantothenate + AMP + diphosphate + H(+)</text>
        <dbReference type="Rhea" id="RHEA:10912"/>
        <dbReference type="ChEBI" id="CHEBI:15378"/>
        <dbReference type="ChEBI" id="CHEBI:15980"/>
        <dbReference type="ChEBI" id="CHEBI:29032"/>
        <dbReference type="ChEBI" id="CHEBI:30616"/>
        <dbReference type="ChEBI" id="CHEBI:33019"/>
        <dbReference type="ChEBI" id="CHEBI:57966"/>
        <dbReference type="ChEBI" id="CHEBI:456215"/>
        <dbReference type="EC" id="6.3.2.1"/>
    </reaction>
</comment>
<evidence type="ECO:0000256" key="5">
    <source>
        <dbReference type="ARBA" id="ARBA00022655"/>
    </source>
</evidence>
<dbReference type="GO" id="GO:0015940">
    <property type="term" value="P:pantothenate biosynthetic process"/>
    <property type="evidence" value="ECO:0007669"/>
    <property type="project" value="UniProtKB-UniPathway"/>
</dbReference>
<protein>
    <recommendedName>
        <fullName evidence="3">pantoate--beta-alanine ligase (AMP-forming)</fullName>
        <ecNumber evidence="3">6.3.2.1</ecNumber>
    </recommendedName>
</protein>
<dbReference type="PANTHER" id="PTHR21299">
    <property type="entry name" value="CYTIDYLATE KINASE/PANTOATE-BETA-ALANINE LIGASE"/>
    <property type="match status" value="1"/>
</dbReference>
<keyword evidence="10" id="KW-1185">Reference proteome</keyword>
<dbReference type="EMBL" id="FNMZ01000003">
    <property type="protein sequence ID" value="SDX01905.1"/>
    <property type="molecule type" value="Genomic_DNA"/>
</dbReference>
<reference evidence="9 10" key="1">
    <citation type="submission" date="2016-10" db="EMBL/GenBank/DDBJ databases">
        <authorList>
            <person name="de Groot N.N."/>
        </authorList>
    </citation>
    <scope>NUCLEOTIDE SEQUENCE [LARGE SCALE GENOMIC DNA]</scope>
    <source>
        <strain evidence="9 10">DSM 17890</strain>
    </source>
</reference>
<evidence type="ECO:0000313" key="10">
    <source>
        <dbReference type="Proteomes" id="UP000199118"/>
    </source>
</evidence>
<evidence type="ECO:0000256" key="7">
    <source>
        <dbReference type="ARBA" id="ARBA00022840"/>
    </source>
</evidence>
<sequence>MHNLPLLRSTSQLRSRIRSWRAFGETVALVPTGAGLHEGHAAVIRAARAEADRVLVAAADWWGEPAALTDAAAIEALCDRADEAGADAVYIPSQAALRPEGARTRLVTGAMGDVMCGEDRPGMFAAYALAGVRMLSHAQADFAFYSEREWQRLAIMRQVSADLAQPTEVRAAPTERDMDGVALCEEAEALTGADRDCALRLWREISRAASSIEAGGAPDPALDDAADRLADAGAEVEYLDLRDAATLEEVETWNAERPARVFVAIRLGEARLVDNVAVGGGSDTTVL</sequence>
<dbReference type="GO" id="GO:0005829">
    <property type="term" value="C:cytosol"/>
    <property type="evidence" value="ECO:0007669"/>
    <property type="project" value="TreeGrafter"/>
</dbReference>
<dbReference type="AlphaFoldDB" id="A0A1H2YAB1"/>
<comment type="pathway">
    <text evidence="1">Cofactor biosynthesis; (R)-pantothenate biosynthesis; (R)-pantothenate from (R)-pantoate and beta-alanine: step 1/1.</text>
</comment>
<dbReference type="RefSeq" id="WP_176954700.1">
    <property type="nucleotide sequence ID" value="NZ_FNMZ01000003.1"/>
</dbReference>
<proteinExistence type="inferred from homology"/>
<dbReference type="EC" id="6.3.2.1" evidence="3"/>
<evidence type="ECO:0000256" key="3">
    <source>
        <dbReference type="ARBA" id="ARBA00012219"/>
    </source>
</evidence>
<evidence type="ECO:0000256" key="2">
    <source>
        <dbReference type="ARBA" id="ARBA00009256"/>
    </source>
</evidence>
<dbReference type="InterPro" id="IPR003721">
    <property type="entry name" value="Pantoate_ligase"/>
</dbReference>
<dbReference type="InterPro" id="IPR042176">
    <property type="entry name" value="Pantoate_ligase_C"/>
</dbReference>
<dbReference type="InterPro" id="IPR014729">
    <property type="entry name" value="Rossmann-like_a/b/a_fold"/>
</dbReference>
<dbReference type="Proteomes" id="UP000199118">
    <property type="component" value="Unassembled WGS sequence"/>
</dbReference>
<evidence type="ECO:0000256" key="4">
    <source>
        <dbReference type="ARBA" id="ARBA00022598"/>
    </source>
</evidence>
<dbReference type="UniPathway" id="UPA00028">
    <property type="reaction ID" value="UER00005"/>
</dbReference>
<dbReference type="PANTHER" id="PTHR21299:SF1">
    <property type="entry name" value="PANTOATE--BETA-ALANINE LIGASE"/>
    <property type="match status" value="1"/>
</dbReference>
<evidence type="ECO:0000256" key="8">
    <source>
        <dbReference type="ARBA" id="ARBA00048258"/>
    </source>
</evidence>
<evidence type="ECO:0000256" key="6">
    <source>
        <dbReference type="ARBA" id="ARBA00022741"/>
    </source>
</evidence>
<gene>
    <name evidence="9" type="ORF">SAMN05444336_10355</name>
</gene>
<keyword evidence="6" id="KW-0547">Nucleotide-binding</keyword>
<organism evidence="9 10">
    <name type="scientific">Albimonas donghaensis</name>
    <dbReference type="NCBI Taxonomy" id="356660"/>
    <lineage>
        <taxon>Bacteria</taxon>
        <taxon>Pseudomonadati</taxon>
        <taxon>Pseudomonadota</taxon>
        <taxon>Alphaproteobacteria</taxon>
        <taxon>Rhodobacterales</taxon>
        <taxon>Paracoccaceae</taxon>
        <taxon>Albimonas</taxon>
    </lineage>
</organism>
<evidence type="ECO:0000256" key="1">
    <source>
        <dbReference type="ARBA" id="ARBA00004990"/>
    </source>
</evidence>
<name>A0A1H2YAB1_9RHOB</name>
<keyword evidence="4 9" id="KW-0436">Ligase</keyword>
<dbReference type="STRING" id="356660.SAMN05444336_10355"/>
<dbReference type="Gene3D" id="3.40.50.620">
    <property type="entry name" value="HUPs"/>
    <property type="match status" value="1"/>
</dbReference>
<keyword evidence="5" id="KW-0566">Pantothenate biosynthesis</keyword>
<comment type="similarity">
    <text evidence="2">Belongs to the pantothenate synthetase family.</text>
</comment>
<dbReference type="Pfam" id="PF02569">
    <property type="entry name" value="Pantoate_ligase"/>
    <property type="match status" value="1"/>
</dbReference>
<dbReference type="GO" id="GO:0005524">
    <property type="term" value="F:ATP binding"/>
    <property type="evidence" value="ECO:0007669"/>
    <property type="project" value="UniProtKB-KW"/>
</dbReference>
<dbReference type="Gene3D" id="3.30.1300.10">
    <property type="entry name" value="Pantoate-beta-alanine ligase, C-terminal domain"/>
    <property type="match status" value="1"/>
</dbReference>
<evidence type="ECO:0000313" key="9">
    <source>
        <dbReference type="EMBL" id="SDX01905.1"/>
    </source>
</evidence>
<dbReference type="SUPFAM" id="SSF52374">
    <property type="entry name" value="Nucleotidylyl transferase"/>
    <property type="match status" value="1"/>
</dbReference>